<evidence type="ECO:0000256" key="3">
    <source>
        <dbReference type="ARBA" id="ARBA00023125"/>
    </source>
</evidence>
<dbReference type="OrthoDB" id="8717159at2"/>
<comment type="caution">
    <text evidence="6">The sequence shown here is derived from an EMBL/GenBank/DDBJ whole genome shotgun (WGS) entry which is preliminary data.</text>
</comment>
<protein>
    <submittedName>
        <fullName evidence="6">LysR family transcriptional regulator</fullName>
    </submittedName>
</protein>
<dbReference type="Proteomes" id="UP000186040">
    <property type="component" value="Unassembled WGS sequence"/>
</dbReference>
<reference evidence="6 7" key="1">
    <citation type="submission" date="2016-10" db="EMBL/GenBank/DDBJ databases">
        <title>The Draft Genome Sequence of Actinokineospora bangkokensis 44EHWT reveals the biosynthetic pathway of antifungal compounds Thailandins with unusual extender unit butylmalonyl-CoA.</title>
        <authorList>
            <person name="Greule A."/>
            <person name="Intra B."/>
            <person name="Flemming S."/>
            <person name="Rommel M.G."/>
            <person name="Panbangred W."/>
            <person name="Bechthold A."/>
        </authorList>
    </citation>
    <scope>NUCLEOTIDE SEQUENCE [LARGE SCALE GENOMIC DNA]</scope>
    <source>
        <strain evidence="6 7">44EHW</strain>
    </source>
</reference>
<organism evidence="6 7">
    <name type="scientific">Actinokineospora bangkokensis</name>
    <dbReference type="NCBI Taxonomy" id="1193682"/>
    <lineage>
        <taxon>Bacteria</taxon>
        <taxon>Bacillati</taxon>
        <taxon>Actinomycetota</taxon>
        <taxon>Actinomycetes</taxon>
        <taxon>Pseudonocardiales</taxon>
        <taxon>Pseudonocardiaceae</taxon>
        <taxon>Actinokineospora</taxon>
    </lineage>
</organism>
<name>A0A1Q9LLM8_9PSEU</name>
<evidence type="ECO:0000256" key="1">
    <source>
        <dbReference type="ARBA" id="ARBA00009437"/>
    </source>
</evidence>
<dbReference type="Pfam" id="PF00126">
    <property type="entry name" value="HTH_1"/>
    <property type="match status" value="1"/>
</dbReference>
<dbReference type="InterPro" id="IPR050389">
    <property type="entry name" value="LysR-type_TF"/>
</dbReference>
<dbReference type="Gene3D" id="3.40.190.10">
    <property type="entry name" value="Periplasmic binding protein-like II"/>
    <property type="match status" value="2"/>
</dbReference>
<dbReference type="EMBL" id="MKQR01000013">
    <property type="protein sequence ID" value="OLR92904.1"/>
    <property type="molecule type" value="Genomic_DNA"/>
</dbReference>
<dbReference type="SUPFAM" id="SSF53850">
    <property type="entry name" value="Periplasmic binding protein-like II"/>
    <property type="match status" value="1"/>
</dbReference>
<dbReference type="GO" id="GO:0003677">
    <property type="term" value="F:DNA binding"/>
    <property type="evidence" value="ECO:0007669"/>
    <property type="project" value="UniProtKB-KW"/>
</dbReference>
<keyword evidence="7" id="KW-1185">Reference proteome</keyword>
<dbReference type="PROSITE" id="PS50931">
    <property type="entry name" value="HTH_LYSR"/>
    <property type="match status" value="1"/>
</dbReference>
<dbReference type="GO" id="GO:0003700">
    <property type="term" value="F:DNA-binding transcription factor activity"/>
    <property type="evidence" value="ECO:0007669"/>
    <property type="project" value="InterPro"/>
</dbReference>
<dbReference type="InterPro" id="IPR036388">
    <property type="entry name" value="WH-like_DNA-bd_sf"/>
</dbReference>
<dbReference type="PANTHER" id="PTHR30118">
    <property type="entry name" value="HTH-TYPE TRANSCRIPTIONAL REGULATOR LEUO-RELATED"/>
    <property type="match status" value="1"/>
</dbReference>
<dbReference type="SUPFAM" id="SSF46785">
    <property type="entry name" value="Winged helix' DNA-binding domain"/>
    <property type="match status" value="1"/>
</dbReference>
<comment type="similarity">
    <text evidence="1">Belongs to the LysR transcriptional regulatory family.</text>
</comment>
<evidence type="ECO:0000256" key="2">
    <source>
        <dbReference type="ARBA" id="ARBA00023015"/>
    </source>
</evidence>
<evidence type="ECO:0000259" key="5">
    <source>
        <dbReference type="PROSITE" id="PS50931"/>
    </source>
</evidence>
<proteinExistence type="inferred from homology"/>
<dbReference type="STRING" id="1193682.BJP25_18175"/>
<sequence>MQVDLNLLIALDALLAENSVTAAAERLHLTAPAMSRALGRIRRAVGDDVLVRTGRHMTPTPRALALRDEVRELVLRAEALLAPVGEVDLAGLERTFAIQGHDALLTALAAPLLARVGAAAPGVRLRLLAEAPADTPDLNRGHVDLEVGTGPANRAELTTRTVAHDRLTTIVRDGHPLLGDPDRYATADHVIISRRGRLHDPVDTLLADAGIRRRVVASLPTAAAALQLVAASDVVVTGAELGCAPLVAQLGLRTLPLPVPSPEVPVVLAWHRSHDSDPAHRWLRTQVVEILTALT</sequence>
<feature type="domain" description="HTH lysR-type" evidence="5">
    <location>
        <begin position="3"/>
        <end position="60"/>
    </location>
</feature>
<keyword evidence="3" id="KW-0238">DNA-binding</keyword>
<dbReference type="InterPro" id="IPR036390">
    <property type="entry name" value="WH_DNA-bd_sf"/>
</dbReference>
<dbReference type="Gene3D" id="1.10.10.10">
    <property type="entry name" value="Winged helix-like DNA-binding domain superfamily/Winged helix DNA-binding domain"/>
    <property type="match status" value="1"/>
</dbReference>
<keyword evidence="4" id="KW-0804">Transcription</keyword>
<gene>
    <name evidence="6" type="ORF">BJP25_18175</name>
</gene>
<dbReference type="PANTHER" id="PTHR30118:SF15">
    <property type="entry name" value="TRANSCRIPTIONAL REGULATORY PROTEIN"/>
    <property type="match status" value="1"/>
</dbReference>
<accession>A0A1Q9LLM8</accession>
<dbReference type="InterPro" id="IPR005119">
    <property type="entry name" value="LysR_subst-bd"/>
</dbReference>
<evidence type="ECO:0000313" key="7">
    <source>
        <dbReference type="Proteomes" id="UP000186040"/>
    </source>
</evidence>
<evidence type="ECO:0000313" key="6">
    <source>
        <dbReference type="EMBL" id="OLR92904.1"/>
    </source>
</evidence>
<evidence type="ECO:0000256" key="4">
    <source>
        <dbReference type="ARBA" id="ARBA00023163"/>
    </source>
</evidence>
<keyword evidence="2" id="KW-0805">Transcription regulation</keyword>
<dbReference type="InterPro" id="IPR000847">
    <property type="entry name" value="LysR_HTH_N"/>
</dbReference>
<dbReference type="AlphaFoldDB" id="A0A1Q9LLM8"/>
<dbReference type="Pfam" id="PF03466">
    <property type="entry name" value="LysR_substrate"/>
    <property type="match status" value="1"/>
</dbReference>